<proteinExistence type="predicted"/>
<name>A0A8J3MSW7_9CHLR</name>
<protein>
    <submittedName>
        <fullName evidence="1">Uncharacterized protein</fullName>
    </submittedName>
</protein>
<reference evidence="1" key="1">
    <citation type="submission" date="2020-10" db="EMBL/GenBank/DDBJ databases">
        <title>Taxonomic study of unclassified bacteria belonging to the class Ktedonobacteria.</title>
        <authorList>
            <person name="Yabe S."/>
            <person name="Wang C.M."/>
            <person name="Zheng Y."/>
            <person name="Sakai Y."/>
            <person name="Cavaletti L."/>
            <person name="Monciardini P."/>
            <person name="Donadio S."/>
        </authorList>
    </citation>
    <scope>NUCLEOTIDE SEQUENCE</scope>
    <source>
        <strain evidence="1">SOSP1-1</strain>
    </source>
</reference>
<organism evidence="1 2">
    <name type="scientific">Ktedonospora formicarum</name>
    <dbReference type="NCBI Taxonomy" id="2778364"/>
    <lineage>
        <taxon>Bacteria</taxon>
        <taxon>Bacillati</taxon>
        <taxon>Chloroflexota</taxon>
        <taxon>Ktedonobacteria</taxon>
        <taxon>Ktedonobacterales</taxon>
        <taxon>Ktedonobacteraceae</taxon>
        <taxon>Ktedonospora</taxon>
    </lineage>
</organism>
<evidence type="ECO:0000313" key="1">
    <source>
        <dbReference type="EMBL" id="GHO45043.1"/>
    </source>
</evidence>
<sequence>MRKDLSAPSLAIAIAVYVPEQYARLLATAEDASDLETTWQEWYQVLQDTKQKMAELGMYPIDVTVDVDELEAYCQRQGLPNTSSTRAEYAAHLLSEQHQQQAQLLHQRPLLLQRTKKKKHRRR</sequence>
<comment type="caution">
    <text evidence="1">The sequence shown here is derived from an EMBL/GenBank/DDBJ whole genome shotgun (WGS) entry which is preliminary data.</text>
</comment>
<gene>
    <name evidence="1" type="ORF">KSX_32060</name>
</gene>
<keyword evidence="2" id="KW-1185">Reference proteome</keyword>
<dbReference type="Proteomes" id="UP000612362">
    <property type="component" value="Unassembled WGS sequence"/>
</dbReference>
<evidence type="ECO:0000313" key="2">
    <source>
        <dbReference type="Proteomes" id="UP000612362"/>
    </source>
</evidence>
<dbReference type="EMBL" id="BNJF01000001">
    <property type="protein sequence ID" value="GHO45043.1"/>
    <property type="molecule type" value="Genomic_DNA"/>
</dbReference>
<dbReference type="AlphaFoldDB" id="A0A8J3MSW7"/>
<accession>A0A8J3MSW7</accession>